<reference evidence="4 5" key="1">
    <citation type="submission" date="2024-03" db="EMBL/GenBank/DDBJ databases">
        <authorList>
            <person name="Gkanogiannis A."/>
            <person name="Becerra Lopez-Lavalle L."/>
        </authorList>
    </citation>
    <scope>NUCLEOTIDE SEQUENCE [LARGE SCALE GENOMIC DNA]</scope>
</reference>
<dbReference type="PANTHER" id="PTHR33098">
    <property type="entry name" value="COTTON FIBER (DUF761)"/>
    <property type="match status" value="1"/>
</dbReference>
<evidence type="ECO:0000313" key="5">
    <source>
        <dbReference type="Proteomes" id="UP001642487"/>
    </source>
</evidence>
<dbReference type="Pfam" id="PF14364">
    <property type="entry name" value="DUF4408"/>
    <property type="match status" value="1"/>
</dbReference>
<dbReference type="EMBL" id="OZ021741">
    <property type="protein sequence ID" value="CAK9325151.1"/>
    <property type="molecule type" value="Genomic_DNA"/>
</dbReference>
<feature type="compositionally biased region" description="Basic and acidic residues" evidence="1">
    <location>
        <begin position="126"/>
        <end position="149"/>
    </location>
</feature>
<dbReference type="InterPro" id="IPR008480">
    <property type="entry name" value="DUF761_pln"/>
</dbReference>
<evidence type="ECO:0000256" key="1">
    <source>
        <dbReference type="SAM" id="MobiDB-lite"/>
    </source>
</evidence>
<feature type="region of interest" description="Disordered" evidence="1">
    <location>
        <begin position="95"/>
        <end position="178"/>
    </location>
</feature>
<sequence length="297" mass="33611">MAVILKFYVPVVAGILVSDVPAVWTSIVLWLKPPYLYLLVNFIIISILASSKLHNDLVDPPPTTVMVPKPSADSQGDFTVSRAVVSDVLEQRNRGANEDFAADVPEDDGKSEYSMVSDREIDENSETDRRSRLQKQDSMENFLKKKYDQKPPISSKVGNRKAAKAAATPTGTMARWSRMNGHDTLDDAWKAITEGHSAPFSRRLDKSDTWESHTRRAEEEEDSAVGRNSSSPPKATKSETTFNQELRAGRVRKMPSLTEEELNRRVEAFIEKFKEEMRLQREESLKKFELMVNGIDY</sequence>
<proteinExistence type="predicted"/>
<keyword evidence="2" id="KW-0472">Membrane</keyword>
<dbReference type="PANTHER" id="PTHR33098:SF117">
    <property type="entry name" value="COTTON FIBER (DUF761)"/>
    <property type="match status" value="1"/>
</dbReference>
<name>A0ABP0Z056_9ROSI</name>
<feature type="transmembrane region" description="Helical" evidence="2">
    <location>
        <begin position="7"/>
        <end position="29"/>
    </location>
</feature>
<dbReference type="Proteomes" id="UP001642487">
    <property type="component" value="Chromosome 7"/>
</dbReference>
<gene>
    <name evidence="4" type="ORF">CITCOLO1_LOCUS17405</name>
</gene>
<feature type="compositionally biased region" description="Polar residues" evidence="1">
    <location>
        <begin position="226"/>
        <end position="244"/>
    </location>
</feature>
<evidence type="ECO:0000259" key="3">
    <source>
        <dbReference type="Pfam" id="PF14364"/>
    </source>
</evidence>
<organism evidence="4 5">
    <name type="scientific">Citrullus colocynthis</name>
    <name type="common">colocynth</name>
    <dbReference type="NCBI Taxonomy" id="252529"/>
    <lineage>
        <taxon>Eukaryota</taxon>
        <taxon>Viridiplantae</taxon>
        <taxon>Streptophyta</taxon>
        <taxon>Embryophyta</taxon>
        <taxon>Tracheophyta</taxon>
        <taxon>Spermatophyta</taxon>
        <taxon>Magnoliopsida</taxon>
        <taxon>eudicotyledons</taxon>
        <taxon>Gunneridae</taxon>
        <taxon>Pentapetalae</taxon>
        <taxon>rosids</taxon>
        <taxon>fabids</taxon>
        <taxon>Cucurbitales</taxon>
        <taxon>Cucurbitaceae</taxon>
        <taxon>Benincaseae</taxon>
        <taxon>Citrullus</taxon>
    </lineage>
</organism>
<protein>
    <recommendedName>
        <fullName evidence="3">DUF4408 domain-containing protein</fullName>
    </recommendedName>
</protein>
<feature type="domain" description="DUF4408" evidence="3">
    <location>
        <begin position="21"/>
        <end position="53"/>
    </location>
</feature>
<dbReference type="InterPro" id="IPR025520">
    <property type="entry name" value="DUF4408"/>
</dbReference>
<feature type="compositionally biased region" description="Basic and acidic residues" evidence="1">
    <location>
        <begin position="202"/>
        <end position="218"/>
    </location>
</feature>
<keyword evidence="5" id="KW-1185">Reference proteome</keyword>
<dbReference type="Pfam" id="PF05553">
    <property type="entry name" value="DUF761"/>
    <property type="match status" value="1"/>
</dbReference>
<keyword evidence="2" id="KW-0812">Transmembrane</keyword>
<keyword evidence="2" id="KW-1133">Transmembrane helix</keyword>
<accession>A0ABP0Z056</accession>
<evidence type="ECO:0000313" key="4">
    <source>
        <dbReference type="EMBL" id="CAK9325151.1"/>
    </source>
</evidence>
<evidence type="ECO:0000256" key="2">
    <source>
        <dbReference type="SAM" id="Phobius"/>
    </source>
</evidence>
<feature type="region of interest" description="Disordered" evidence="1">
    <location>
        <begin position="200"/>
        <end position="254"/>
    </location>
</feature>